<evidence type="ECO:0000259" key="1">
    <source>
        <dbReference type="Pfam" id="PF20153"/>
    </source>
</evidence>
<reference evidence="2" key="1">
    <citation type="submission" date="2022-01" db="EMBL/GenBank/DDBJ databases">
        <title>Comparative genomics reveals a dynamic genome evolution in the ectomycorrhizal milk-cap (Lactarius) mushrooms.</title>
        <authorList>
            <consortium name="DOE Joint Genome Institute"/>
            <person name="Lebreton A."/>
            <person name="Tang N."/>
            <person name="Kuo A."/>
            <person name="LaButti K."/>
            <person name="Drula E."/>
            <person name="Barry K."/>
            <person name="Clum A."/>
            <person name="Lipzen A."/>
            <person name="Mousain D."/>
            <person name="Ng V."/>
            <person name="Wang R."/>
            <person name="Wang X."/>
            <person name="Dai Y."/>
            <person name="Henrissat B."/>
            <person name="Grigoriev I.V."/>
            <person name="Guerin-Laguette A."/>
            <person name="Yu F."/>
            <person name="Martin F.M."/>
        </authorList>
    </citation>
    <scope>NUCLEOTIDE SEQUENCE</scope>
    <source>
        <strain evidence="2">QP</strain>
    </source>
</reference>
<dbReference type="Proteomes" id="UP001201163">
    <property type="component" value="Unassembled WGS sequence"/>
</dbReference>
<keyword evidence="3" id="KW-1185">Reference proteome</keyword>
<name>A0AAD4LF98_9AGAM</name>
<accession>A0AAD4LF98</accession>
<sequence length="123" mass="14321">MWFLSLSCALLATLMRQWGRGYREHSQYRGSLRNRARIRAYIFQGVETFYFSRAVEAVPLLLHTSVFLFFAGLVDFLLPINKTLIAHISHHCLGSPTFHSSFLHSISFRLPRHSRAYPTDCCW</sequence>
<proteinExistence type="predicted"/>
<gene>
    <name evidence="2" type="ORF">EDB92DRAFT_1865422</name>
</gene>
<protein>
    <recommendedName>
        <fullName evidence="1">DUF6535 domain-containing protein</fullName>
    </recommendedName>
</protein>
<dbReference type="AlphaFoldDB" id="A0AAD4LF98"/>
<dbReference type="InterPro" id="IPR045338">
    <property type="entry name" value="DUF6535"/>
</dbReference>
<comment type="caution">
    <text evidence="2">The sequence shown here is derived from an EMBL/GenBank/DDBJ whole genome shotgun (WGS) entry which is preliminary data.</text>
</comment>
<evidence type="ECO:0000313" key="3">
    <source>
        <dbReference type="Proteomes" id="UP001201163"/>
    </source>
</evidence>
<evidence type="ECO:0000313" key="2">
    <source>
        <dbReference type="EMBL" id="KAH8990275.1"/>
    </source>
</evidence>
<dbReference type="EMBL" id="JAKELL010000031">
    <property type="protein sequence ID" value="KAH8990275.1"/>
    <property type="molecule type" value="Genomic_DNA"/>
</dbReference>
<organism evidence="2 3">
    <name type="scientific">Lactarius akahatsu</name>
    <dbReference type="NCBI Taxonomy" id="416441"/>
    <lineage>
        <taxon>Eukaryota</taxon>
        <taxon>Fungi</taxon>
        <taxon>Dikarya</taxon>
        <taxon>Basidiomycota</taxon>
        <taxon>Agaricomycotina</taxon>
        <taxon>Agaricomycetes</taxon>
        <taxon>Russulales</taxon>
        <taxon>Russulaceae</taxon>
        <taxon>Lactarius</taxon>
    </lineage>
</organism>
<feature type="domain" description="DUF6535" evidence="1">
    <location>
        <begin position="3"/>
        <end position="78"/>
    </location>
</feature>
<dbReference type="Pfam" id="PF20153">
    <property type="entry name" value="DUF6535"/>
    <property type="match status" value="1"/>
</dbReference>